<keyword evidence="4 8" id="KW-0808">Transferase</keyword>
<evidence type="ECO:0000256" key="7">
    <source>
        <dbReference type="PIRSR" id="PIRSR639901-1"/>
    </source>
</evidence>
<dbReference type="SUPFAM" id="SSF53756">
    <property type="entry name" value="UDP-Glycosyltransferase/glycogen phosphorylase"/>
    <property type="match status" value="1"/>
</dbReference>
<organism evidence="10 11">
    <name type="scientific">Candidatus Sphingobacterium stercoripullorum</name>
    <dbReference type="NCBI Taxonomy" id="2838759"/>
    <lineage>
        <taxon>Bacteria</taxon>
        <taxon>Pseudomonadati</taxon>
        <taxon>Bacteroidota</taxon>
        <taxon>Sphingobacteriia</taxon>
        <taxon>Sphingobacteriales</taxon>
        <taxon>Sphingobacteriaceae</taxon>
        <taxon>Sphingobacterium</taxon>
    </lineage>
</organism>
<sequence length="410" mass="47089">MRFLYSISIRLYAVLIKVAALFNNKARLFSQGQRTVWQELSEKLTGIENPIWFHFASLGEFEQGRSVLEAIKERYPEEQIVITFFSPSGYQVRKDTVLADAVFYLPLDSQKNAEKFLKQVNPKFAIFTKYEFWYHYFNELNRRDIPLFLISAIFRGDQIFFKPWGGFFRRILFHVDYFFVQNKDSESLLRQIGIKQVGLSGDTRFDRVKRLREQITPIPLIESFVNDALVLVAGSSWAPDEKVLREVITDDAAWKLVIAPHEVDAQRISQVKSYFNDAVLYSELKDTKETHSRVLIIDSIGILSSLYKLSDVSYVGGGFGVGIHNTLEAATYGKPVVFGPNYYKFQEAKDLIEKGAAFSIETAGELQEVLKELKNRPKYERAASSAKEYVDNKAGATIVILKYLEMNQLL</sequence>
<evidence type="ECO:0000256" key="8">
    <source>
        <dbReference type="RuleBase" id="RU365103"/>
    </source>
</evidence>
<dbReference type="InterPro" id="IPR039901">
    <property type="entry name" value="Kdotransferase"/>
</dbReference>
<evidence type="ECO:0000256" key="2">
    <source>
        <dbReference type="ARBA" id="ARBA00012621"/>
    </source>
</evidence>
<name>A0A9D1W782_9SPHI</name>
<dbReference type="EMBL" id="DXEZ01000011">
    <property type="protein sequence ID" value="HIX53473.1"/>
    <property type="molecule type" value="Genomic_DNA"/>
</dbReference>
<dbReference type="PANTHER" id="PTHR42755:SF1">
    <property type="entry name" value="3-DEOXY-D-MANNO-OCTULOSONIC ACID TRANSFERASE, MITOCHONDRIAL-RELATED"/>
    <property type="match status" value="1"/>
</dbReference>
<dbReference type="EC" id="2.4.99.12" evidence="2 8"/>
<comment type="pathway">
    <text evidence="1 8">Bacterial outer membrane biogenesis; LPS core biosynthesis.</text>
</comment>
<dbReference type="InterPro" id="IPR007507">
    <property type="entry name" value="Glycos_transf_N"/>
</dbReference>
<dbReference type="Proteomes" id="UP000824156">
    <property type="component" value="Unassembled WGS sequence"/>
</dbReference>
<reference evidence="10" key="1">
    <citation type="journal article" date="2021" name="PeerJ">
        <title>Extensive microbial diversity within the chicken gut microbiome revealed by metagenomics and culture.</title>
        <authorList>
            <person name="Gilroy R."/>
            <person name="Ravi A."/>
            <person name="Getino M."/>
            <person name="Pursley I."/>
            <person name="Horton D.L."/>
            <person name="Alikhan N.F."/>
            <person name="Baker D."/>
            <person name="Gharbi K."/>
            <person name="Hall N."/>
            <person name="Watson M."/>
            <person name="Adriaenssens E.M."/>
            <person name="Foster-Nyarko E."/>
            <person name="Jarju S."/>
            <person name="Secka A."/>
            <person name="Antonio M."/>
            <person name="Oren A."/>
            <person name="Chaudhuri R.R."/>
            <person name="La Ragione R."/>
            <person name="Hildebrand F."/>
            <person name="Pallen M.J."/>
        </authorList>
    </citation>
    <scope>NUCLEOTIDE SEQUENCE</scope>
    <source>
        <strain evidence="10">1719</strain>
    </source>
</reference>
<comment type="function">
    <text evidence="8">Involved in lipopolysaccharide (LPS) biosynthesis. Catalyzes the transfer of 3-deoxy-D-manno-octulosonate (Kdo) residue(s) from CMP-Kdo to lipid IV(A), the tetraacyldisaccharide-1,4'-bisphosphate precursor of lipid A.</text>
</comment>
<protein>
    <recommendedName>
        <fullName evidence="3 8">3-deoxy-D-manno-octulosonic acid transferase</fullName>
        <shortName evidence="8">Kdo transferase</shortName>
        <ecNumber evidence="2 8">2.4.99.12</ecNumber>
    </recommendedName>
    <alternativeName>
        <fullName evidence="5 8">Lipid IV(A) 3-deoxy-D-manno-octulosonic acid transferase</fullName>
    </alternativeName>
</protein>
<evidence type="ECO:0000313" key="10">
    <source>
        <dbReference type="EMBL" id="HIX53473.1"/>
    </source>
</evidence>
<keyword evidence="8" id="KW-0472">Membrane</keyword>
<comment type="subcellular location">
    <subcellularLocation>
        <location evidence="8">Cell membrane</location>
    </subcellularLocation>
</comment>
<dbReference type="InterPro" id="IPR038107">
    <property type="entry name" value="Glycos_transf_N_sf"/>
</dbReference>
<dbReference type="Gene3D" id="3.40.50.11720">
    <property type="entry name" value="3-Deoxy-D-manno-octulosonic-acid transferase, N-terminal domain"/>
    <property type="match status" value="1"/>
</dbReference>
<comment type="caution">
    <text evidence="10">The sequence shown here is derived from an EMBL/GenBank/DDBJ whole genome shotgun (WGS) entry which is preliminary data.</text>
</comment>
<dbReference type="GO" id="GO:0009245">
    <property type="term" value="P:lipid A biosynthetic process"/>
    <property type="evidence" value="ECO:0007669"/>
    <property type="project" value="TreeGrafter"/>
</dbReference>
<evidence type="ECO:0000256" key="4">
    <source>
        <dbReference type="ARBA" id="ARBA00022679"/>
    </source>
</evidence>
<dbReference type="PANTHER" id="PTHR42755">
    <property type="entry name" value="3-DEOXY-MANNO-OCTULOSONATE CYTIDYLYLTRANSFERASE"/>
    <property type="match status" value="1"/>
</dbReference>
<dbReference type="Gene3D" id="3.40.50.2000">
    <property type="entry name" value="Glycogen Phosphorylase B"/>
    <property type="match status" value="1"/>
</dbReference>
<dbReference type="Pfam" id="PF04413">
    <property type="entry name" value="Glycos_transf_N"/>
    <property type="match status" value="1"/>
</dbReference>
<accession>A0A9D1W782</accession>
<feature type="active site" description="Proton acceptor" evidence="7">
    <location>
        <position position="60"/>
    </location>
</feature>
<proteinExistence type="inferred from homology"/>
<evidence type="ECO:0000313" key="11">
    <source>
        <dbReference type="Proteomes" id="UP000824156"/>
    </source>
</evidence>
<keyword evidence="8" id="KW-0448">Lipopolysaccharide biosynthesis</keyword>
<comment type="similarity">
    <text evidence="8">Belongs to the glycosyltransferase group 1 family.</text>
</comment>
<reference evidence="10" key="2">
    <citation type="submission" date="2021-04" db="EMBL/GenBank/DDBJ databases">
        <authorList>
            <person name="Gilroy R."/>
        </authorList>
    </citation>
    <scope>NUCLEOTIDE SEQUENCE</scope>
    <source>
        <strain evidence="10">1719</strain>
    </source>
</reference>
<gene>
    <name evidence="10" type="ORF">H9853_00470</name>
</gene>
<comment type="catalytic activity">
    <reaction evidence="6 8">
        <text>lipid IVA (E. coli) + CMP-3-deoxy-beta-D-manno-octulosonate = alpha-Kdo-(2-&gt;6)-lipid IVA (E. coli) + CMP + H(+)</text>
        <dbReference type="Rhea" id="RHEA:28066"/>
        <dbReference type="ChEBI" id="CHEBI:15378"/>
        <dbReference type="ChEBI" id="CHEBI:58603"/>
        <dbReference type="ChEBI" id="CHEBI:60364"/>
        <dbReference type="ChEBI" id="CHEBI:60377"/>
        <dbReference type="ChEBI" id="CHEBI:85987"/>
        <dbReference type="EC" id="2.4.99.12"/>
    </reaction>
</comment>
<dbReference type="AlphaFoldDB" id="A0A9D1W782"/>
<evidence type="ECO:0000256" key="1">
    <source>
        <dbReference type="ARBA" id="ARBA00004713"/>
    </source>
</evidence>
<keyword evidence="8" id="KW-1003">Cell membrane</keyword>
<dbReference type="GO" id="GO:0009244">
    <property type="term" value="P:lipopolysaccharide core region biosynthetic process"/>
    <property type="evidence" value="ECO:0007669"/>
    <property type="project" value="UniProtKB-UniRule"/>
</dbReference>
<evidence type="ECO:0000259" key="9">
    <source>
        <dbReference type="Pfam" id="PF04413"/>
    </source>
</evidence>
<dbReference type="GO" id="GO:0005886">
    <property type="term" value="C:plasma membrane"/>
    <property type="evidence" value="ECO:0007669"/>
    <property type="project" value="UniProtKB-SubCell"/>
</dbReference>
<evidence type="ECO:0000256" key="6">
    <source>
        <dbReference type="ARBA" id="ARBA00049183"/>
    </source>
</evidence>
<dbReference type="GO" id="GO:0043842">
    <property type="term" value="F:Kdo transferase activity"/>
    <property type="evidence" value="ECO:0007669"/>
    <property type="project" value="UniProtKB-EC"/>
</dbReference>
<evidence type="ECO:0000256" key="5">
    <source>
        <dbReference type="ARBA" id="ARBA00031445"/>
    </source>
</evidence>
<feature type="domain" description="3-deoxy-D-manno-octulosonic-acid transferase N-terminal" evidence="9">
    <location>
        <begin position="47"/>
        <end position="206"/>
    </location>
</feature>
<evidence type="ECO:0000256" key="3">
    <source>
        <dbReference type="ARBA" id="ARBA00019077"/>
    </source>
</evidence>